<evidence type="ECO:0000256" key="1">
    <source>
        <dbReference type="SAM" id="MobiDB-lite"/>
    </source>
</evidence>
<dbReference type="KEGG" id="slx:SLAV_08480"/>
<feature type="compositionally biased region" description="Low complexity" evidence="1">
    <location>
        <begin position="70"/>
        <end position="88"/>
    </location>
</feature>
<feature type="compositionally biased region" description="Low complexity" evidence="1">
    <location>
        <begin position="25"/>
        <end position="49"/>
    </location>
</feature>
<feature type="signal peptide" evidence="2">
    <location>
        <begin position="1"/>
        <end position="26"/>
    </location>
</feature>
<dbReference type="GeneID" id="49382772"/>
<protein>
    <submittedName>
        <fullName evidence="3">Uncharacterized protein</fullName>
    </submittedName>
</protein>
<reference evidence="3 4" key="1">
    <citation type="submission" date="2017-11" db="EMBL/GenBank/DDBJ databases">
        <title>Complete genome sequence of Streptomyces lavendulae subsp. lavendulae CCM 3239 (formerly 'Streptomyces aureofaciens CCM 3239'), the producer of the angucycline-type antibiotic auricin.</title>
        <authorList>
            <person name="Busche T."/>
            <person name="Novakova R."/>
            <person name="Al'Dilaimi A."/>
            <person name="Homerova D."/>
            <person name="Feckova L."/>
            <person name="Rezuchova B."/>
            <person name="Mingyar E."/>
            <person name="Csolleiova D."/>
            <person name="Bekeova C."/>
            <person name="Winkler A."/>
            <person name="Sevcikova B."/>
            <person name="Kalinowski J."/>
            <person name="Kormanec J."/>
            <person name="Ruckert C."/>
        </authorList>
    </citation>
    <scope>NUCLEOTIDE SEQUENCE [LARGE SCALE GENOMIC DNA]</scope>
    <source>
        <strain evidence="3 4">CCM 3239</strain>
    </source>
</reference>
<feature type="compositionally biased region" description="Polar residues" evidence="1">
    <location>
        <begin position="54"/>
        <end position="64"/>
    </location>
</feature>
<evidence type="ECO:0000313" key="3">
    <source>
        <dbReference type="EMBL" id="ATZ23567.1"/>
    </source>
</evidence>
<gene>
    <name evidence="3" type="ORF">SLAV_08480</name>
</gene>
<feature type="region of interest" description="Disordered" evidence="1">
    <location>
        <begin position="25"/>
        <end position="97"/>
    </location>
</feature>
<dbReference type="EMBL" id="CP024985">
    <property type="protein sequence ID" value="ATZ23567.1"/>
    <property type="molecule type" value="Genomic_DNA"/>
</dbReference>
<dbReference type="OrthoDB" id="4332208at2"/>
<keyword evidence="2" id="KW-0732">Signal</keyword>
<proteinExistence type="predicted"/>
<sequence length="281" mass="28881">MPRLNRSTLSAVSVALAMCAAATATAGCGRTDTKPAPAAAPHEAPVSAARTPEPSLSASPQGKESASPKGSEQSSAPPASQSPGGKAAQGERSAARTAAVLPEGLAKLPVEKALGWKPDGPLTSQELRGQKITLNECANVAGATLWQQQGYLSSAKNAAGQQLFFFPDASSAGSAYDQLVADMNTCQATSRQLQAREGAPQDAVVSTTATVKDGTAWSRHWTGVGGMSARDVQTNHLYVVRQGDHLTLFQFDELAERPGPPHDTGTDAAVLDVLAGLGAQN</sequence>
<dbReference type="AlphaFoldDB" id="A0A2K8PA03"/>
<dbReference type="Proteomes" id="UP000231791">
    <property type="component" value="Chromosome"/>
</dbReference>
<evidence type="ECO:0000313" key="4">
    <source>
        <dbReference type="Proteomes" id="UP000231791"/>
    </source>
</evidence>
<name>A0A2K8PA03_STRLA</name>
<keyword evidence="4" id="KW-1185">Reference proteome</keyword>
<feature type="chain" id="PRO_5043377433" evidence="2">
    <location>
        <begin position="27"/>
        <end position="281"/>
    </location>
</feature>
<dbReference type="PROSITE" id="PS51257">
    <property type="entry name" value="PROKAR_LIPOPROTEIN"/>
    <property type="match status" value="1"/>
</dbReference>
<dbReference type="RefSeq" id="WP_051841296.1">
    <property type="nucleotide sequence ID" value="NZ_CP024985.1"/>
</dbReference>
<evidence type="ECO:0000256" key="2">
    <source>
        <dbReference type="SAM" id="SignalP"/>
    </source>
</evidence>
<organism evidence="3 4">
    <name type="scientific">Streptomyces lavendulae subsp. lavendulae</name>
    <dbReference type="NCBI Taxonomy" id="58340"/>
    <lineage>
        <taxon>Bacteria</taxon>
        <taxon>Bacillati</taxon>
        <taxon>Actinomycetota</taxon>
        <taxon>Actinomycetes</taxon>
        <taxon>Kitasatosporales</taxon>
        <taxon>Streptomycetaceae</taxon>
        <taxon>Streptomyces</taxon>
    </lineage>
</organism>
<accession>A0A2K8PA03</accession>